<evidence type="ECO:0000256" key="1">
    <source>
        <dbReference type="SAM" id="MobiDB-lite"/>
    </source>
</evidence>
<feature type="region of interest" description="Disordered" evidence="1">
    <location>
        <begin position="30"/>
        <end position="100"/>
    </location>
</feature>
<protein>
    <submittedName>
        <fullName evidence="2">Uncharacterized protein</fullName>
    </submittedName>
</protein>
<gene>
    <name evidence="2" type="ORF">GCM10010405_42170</name>
</gene>
<evidence type="ECO:0000313" key="3">
    <source>
        <dbReference type="Proteomes" id="UP001501638"/>
    </source>
</evidence>
<organism evidence="2 3">
    <name type="scientific">Streptomyces macrosporus</name>
    <dbReference type="NCBI Taxonomy" id="44032"/>
    <lineage>
        <taxon>Bacteria</taxon>
        <taxon>Bacillati</taxon>
        <taxon>Actinomycetota</taxon>
        <taxon>Actinomycetes</taxon>
        <taxon>Kitasatosporales</taxon>
        <taxon>Streptomycetaceae</taxon>
        <taxon>Streptomyces</taxon>
    </lineage>
</organism>
<reference evidence="2 3" key="1">
    <citation type="journal article" date="2019" name="Int. J. Syst. Evol. Microbiol.">
        <title>The Global Catalogue of Microorganisms (GCM) 10K type strain sequencing project: providing services to taxonomists for standard genome sequencing and annotation.</title>
        <authorList>
            <consortium name="The Broad Institute Genomics Platform"/>
            <consortium name="The Broad Institute Genome Sequencing Center for Infectious Disease"/>
            <person name="Wu L."/>
            <person name="Ma J."/>
        </authorList>
    </citation>
    <scope>NUCLEOTIDE SEQUENCE [LARGE SCALE GENOMIC DNA]</scope>
    <source>
        <strain evidence="2 3">JCM 6305</strain>
    </source>
</reference>
<keyword evidence="3" id="KW-1185">Reference proteome</keyword>
<comment type="caution">
    <text evidence="2">The sequence shown here is derived from an EMBL/GenBank/DDBJ whole genome shotgun (WGS) entry which is preliminary data.</text>
</comment>
<sequence length="100" mass="10774">MEPPVEKASVDCGACRQRAADFHAVYRPRGGAERYGGTFRRGGADRRRAVPAADQARFPSDFGVRSGPVGRREARRPRPLRVGAGTGRPVSVSPVGSRSR</sequence>
<evidence type="ECO:0000313" key="2">
    <source>
        <dbReference type="EMBL" id="GAA2453926.1"/>
    </source>
</evidence>
<feature type="compositionally biased region" description="Low complexity" evidence="1">
    <location>
        <begin position="80"/>
        <end position="100"/>
    </location>
</feature>
<dbReference type="EMBL" id="BAAASZ010000028">
    <property type="protein sequence ID" value="GAA2453926.1"/>
    <property type="molecule type" value="Genomic_DNA"/>
</dbReference>
<proteinExistence type="predicted"/>
<name>A0ABN3KA35_9ACTN</name>
<accession>A0ABN3KA35</accession>
<dbReference type="Proteomes" id="UP001501638">
    <property type="component" value="Unassembled WGS sequence"/>
</dbReference>